<feature type="transmembrane region" description="Helical" evidence="7">
    <location>
        <begin position="1064"/>
        <end position="1085"/>
    </location>
</feature>
<dbReference type="GO" id="GO:0030214">
    <property type="term" value="P:hyaluronan catabolic process"/>
    <property type="evidence" value="ECO:0007669"/>
    <property type="project" value="TreeGrafter"/>
</dbReference>
<evidence type="ECO:0000256" key="5">
    <source>
        <dbReference type="ARBA" id="ARBA00023295"/>
    </source>
</evidence>
<protein>
    <recommendedName>
        <fullName evidence="6">Hyaluronidase</fullName>
        <ecNumber evidence="6">3.2.1.35</ecNumber>
    </recommendedName>
</protein>
<reference evidence="8" key="1">
    <citation type="journal article" date="2021" name="Evol. Appl.">
        <title>The genome of the Pyrenean desman and the effects of bottlenecks and inbreeding on the genomic landscape of an endangered species.</title>
        <authorList>
            <person name="Escoda L."/>
            <person name="Castresana J."/>
        </authorList>
    </citation>
    <scope>NUCLEOTIDE SEQUENCE</scope>
    <source>
        <strain evidence="8">IBE-C5619</strain>
    </source>
</reference>
<dbReference type="GO" id="GO:0001669">
    <property type="term" value="C:acrosomal vesicle"/>
    <property type="evidence" value="ECO:0007669"/>
    <property type="project" value="TreeGrafter"/>
</dbReference>
<evidence type="ECO:0000256" key="2">
    <source>
        <dbReference type="ARBA" id="ARBA00008871"/>
    </source>
</evidence>
<feature type="transmembrane region" description="Helical" evidence="7">
    <location>
        <begin position="526"/>
        <end position="545"/>
    </location>
</feature>
<dbReference type="PRINTS" id="PR00846">
    <property type="entry name" value="GLHYDRLASE56"/>
</dbReference>
<proteinExistence type="inferred from homology"/>
<organism evidence="8 9">
    <name type="scientific">Galemys pyrenaicus</name>
    <name type="common">Iberian desman</name>
    <name type="synonym">Pyrenean desman</name>
    <dbReference type="NCBI Taxonomy" id="202257"/>
    <lineage>
        <taxon>Eukaryota</taxon>
        <taxon>Metazoa</taxon>
        <taxon>Chordata</taxon>
        <taxon>Craniata</taxon>
        <taxon>Vertebrata</taxon>
        <taxon>Euteleostomi</taxon>
        <taxon>Mammalia</taxon>
        <taxon>Eutheria</taxon>
        <taxon>Laurasiatheria</taxon>
        <taxon>Eulipotyphla</taxon>
        <taxon>Talpidae</taxon>
        <taxon>Galemys</taxon>
    </lineage>
</organism>
<dbReference type="GO" id="GO:0005975">
    <property type="term" value="P:carbohydrate metabolic process"/>
    <property type="evidence" value="ECO:0007669"/>
    <property type="project" value="InterPro"/>
</dbReference>
<accession>A0A8J6AMW5</accession>
<dbReference type="InterPro" id="IPR017853">
    <property type="entry name" value="GH"/>
</dbReference>
<dbReference type="OrthoDB" id="5796153at2759"/>
<dbReference type="EC" id="3.2.1.35" evidence="6"/>
<dbReference type="InterPro" id="IPR013785">
    <property type="entry name" value="Aldolase_TIM"/>
</dbReference>
<keyword evidence="7" id="KW-0472">Membrane</keyword>
<keyword evidence="4" id="KW-1015">Disulfide bond</keyword>
<comment type="similarity">
    <text evidence="2 6">Belongs to the glycosyl hydrolase 56 family.</text>
</comment>
<keyword evidence="5 6" id="KW-0326">Glycosidase</keyword>
<keyword evidence="3 6" id="KW-0378">Hydrolase</keyword>
<dbReference type="PRINTS" id="PR00848">
    <property type="entry name" value="SPERMPH20"/>
</dbReference>
<dbReference type="Gene3D" id="3.20.20.70">
    <property type="entry name" value="Aldolase class I"/>
    <property type="match status" value="4"/>
</dbReference>
<dbReference type="Proteomes" id="UP000700334">
    <property type="component" value="Unassembled WGS sequence"/>
</dbReference>
<evidence type="ECO:0000256" key="6">
    <source>
        <dbReference type="RuleBase" id="RU610713"/>
    </source>
</evidence>
<feature type="transmembrane region" description="Helical" evidence="7">
    <location>
        <begin position="2110"/>
        <end position="2131"/>
    </location>
</feature>
<comment type="catalytic activity">
    <reaction evidence="1 6">
        <text>Random hydrolysis of (1-&gt;4)-linkages between N-acetyl-beta-D-glucosamine and D-glucuronate residues in hyaluronate.</text>
        <dbReference type="EC" id="3.2.1.35"/>
    </reaction>
</comment>
<dbReference type="EMBL" id="JAGFMF010011386">
    <property type="protein sequence ID" value="KAG8524504.1"/>
    <property type="molecule type" value="Genomic_DNA"/>
</dbReference>
<name>A0A8J6AMW5_GALPY</name>
<dbReference type="SUPFAM" id="SSF51445">
    <property type="entry name" value="(Trans)glycosidases"/>
    <property type="match status" value="4"/>
</dbReference>
<evidence type="ECO:0000256" key="4">
    <source>
        <dbReference type="ARBA" id="ARBA00023157"/>
    </source>
</evidence>
<dbReference type="GO" id="GO:0004415">
    <property type="term" value="F:hyalurononglucosaminidase activity"/>
    <property type="evidence" value="ECO:0007669"/>
    <property type="project" value="UniProtKB-UniRule"/>
</dbReference>
<evidence type="ECO:0000313" key="8">
    <source>
        <dbReference type="EMBL" id="KAG8524504.1"/>
    </source>
</evidence>
<dbReference type="PANTHER" id="PTHR11769">
    <property type="entry name" value="HYALURONIDASE"/>
    <property type="match status" value="1"/>
</dbReference>
<dbReference type="InterPro" id="IPR018155">
    <property type="entry name" value="Hyaluronidase"/>
</dbReference>
<dbReference type="PANTHER" id="PTHR11769:SF20">
    <property type="entry name" value="HYALURONIDASE PH-20"/>
    <property type="match status" value="1"/>
</dbReference>
<evidence type="ECO:0000256" key="3">
    <source>
        <dbReference type="ARBA" id="ARBA00022801"/>
    </source>
</evidence>
<dbReference type="Pfam" id="PF01630">
    <property type="entry name" value="Glyco_hydro_56"/>
    <property type="match status" value="4"/>
</dbReference>
<keyword evidence="7" id="KW-0812">Transmembrane</keyword>
<evidence type="ECO:0000256" key="1">
    <source>
        <dbReference type="ARBA" id="ARBA00000251"/>
    </source>
</evidence>
<gene>
    <name evidence="8" type="ORF">J0S82_004305</name>
</gene>
<keyword evidence="7" id="KW-1133">Transmembrane helix</keyword>
<comment type="caution">
    <text evidence="8">The sequence shown here is derived from an EMBL/GenBank/DDBJ whole genome shotgun (WGS) entry which is preliminary data.</text>
</comment>
<evidence type="ECO:0000313" key="9">
    <source>
        <dbReference type="Proteomes" id="UP000700334"/>
    </source>
</evidence>
<evidence type="ECO:0000256" key="7">
    <source>
        <dbReference type="SAM" id="Phobius"/>
    </source>
</evidence>
<sequence length="2132" mass="244013">MGMLMFKHIFFRSFVGFHGTFLLFPVCLTQNFTASPLFPKTPFLWVWNAPTDFCEKKHSIKIDLSLFPLEGSPRENIPGQGITLFYIDKLGYYPYIDPHTGDNVNGGIPQLGCLKNHLDKATNDICSAIGPNNVGLAVIDWEEWRPIWPRNWSPKHIYKEQSIELVQRNNLQLNYTEASKIAKVEFEAAGKNFMLETLKLGKLLRPKFLWGYYLFPDCYNHNYNKPGYNGSCFDLEKRRNDELHWLWKESTALYPSIYLNTKMKLSQARLFVRNRVLEGIRVSKVRNVKDPLPVFAYFRPVFTDLSSRFLAEKACMNLDNYMKDTLNPYIINVTLAAKMCSQVLCEEQGVCTRKDWNSSDYLHLNSRSFTIQMTNNGKYVIYGKPTLQDLQEFSQKFHCSCYAGVTCKTRVDVDKIDTIQVCVAEDICIDAFLNSTLSDLSQWNERSSTTSVASSKEAFSISCTTKSPHVPGKDLNENIETKHLLDGLSNNYQEELSLRLCNVANKNETTNSVNFFAMGMLMFKSIFFRMFVGFHGTFLLFPVYLMQDYRASPVYPETPFLWVSNAPTELCEERHSIKIDMSLFTLSGSPRKEVTEQGISIFYIDKLGYYPYIDPRTGENVNGGLPQLGCLKNHLDKAAHDIRYYIGPDKVGLAVIDWQEWRPIWARNWSPKHIYKDRSIDIVLKQNSTLALNEATNIAKAEFEGTAKSFMLETLKLGESLRPKYFWGFYRFPDCYNTHYKNPDYNGSCVDLEMRRNDDLDWLWKESTALYPSIYLNSEINNTRNAALFVRNRVLEAVRVSKVRNVMEPLPVFVYLRPVFADKSDKFLSMADLVDTIGESVALGASGMVIWGSFNLTRTLDVCKTFDSFMKNLLNPYIINVTLAAKMCSQVLCQEQGMCIRKNWNSSDYLHLNPRSFVIKSVESGNYTVYGKPSLQDLQELSQKFHCSCFSNVNCVTTVDVNTVNHTRVCIAEGICIDASLTSKLSDSSYWNERSIANNNISFSTPLARVSPCIPGKEHNTKCLVEVLSKSLQKDSPSHLYIQDNKNKTTSPSISSVLIKFPIYIFYVLIAFTFLHLSIFFRIFIGVQGTFLLFPVCLMQDYRASPLYPNTPYLWGSIAPTELCDEIHSIKIDMSLFTLSGSPHKQITEQGITTFTDDKLGYYPYIDPRTGENVNGGIPQLGCLKNHLDKATNDIRYYIASDKLGLAVIDWKGWRSLWGRNRRNKEIYKEQSIDLVLQNDLSLPYSEAVKIAEVQFEAAAKSFMQETLKLGKLVRPKYLWGFYLYSDCFSKAYQEPGDNGTCFDLEKKRNDDLSWLWKESTAIYPLVYLTTEIANAVKPTMFVRNRVLEALRVSQMHHSKDPLPVFAYFLPVFSNEPWLFLSKDNLVDTIGESVALGVSGLVMWGPSNMTESLQDCRDIEKYVKYTLNPYLINVTLAAKMCSQVLCQEQGVCTRKDWNSSDYLHLNPKNFVIQIVKGSKYTVHGNPTVEDLQQFSQKFNCSCYSNINCKTTEDMDTVNHIHVCFNEDVCIKGFVNSKLSDPSRWNRRPSFTDDNVSFSIPPASISACVPGKDLKENLKPKCLMEALYNFEEDSQSHLYIQDNENETTSSSTSSNIFFRIFVGFHGTFLLFPVYLMQDYRASPLYPNTPYLWVSNAPTELCDEIHSIKIDMSLFTLSGSPRKQITEQELDTGENVNGGIPQLGCLKNHLDKATNDIRYYIASDKLGLAAHLEHKLGPRNTYKNESIELVLKQNLKLTFGDAAKIAEVEFQKAGKSFMQETLKLGKLLWPKFLWGFYLFPDCYNRQYNKSSFKGSCIDADIKRNNDLNWLWKESTAIYPSIYLNTGITDSQKAAIYVQNSVLEALRVSQMHNNKDPLPVFVYFCPVFTNVPETFLSKDDLVNTIGESIALGVSGLVLWGDYDITQSMIACKNIEDFMTYTLNPYLINVTLAAKMCSQVLCQEQGVCTRKDWNLSDYLHLNPKNFVIQIVKGSKYTVHGNPTVEDLQQFSQKFNCSCYSNINCKTTEDMDTVNDIHVCINDNICIDAFLKSKLIMSHFLHHLLQYFHVFLEKTSRRTSKTEWKLSSTISKKIIRVIYIFKTMKVKQLPPTSSVLIKFPIYILHVLTAWTFLYLAI</sequence>
<dbReference type="FunFam" id="3.20.20.70:FF:000065">
    <property type="entry name" value="Hyaluronidase"/>
    <property type="match status" value="4"/>
</dbReference>
<keyword evidence="9" id="KW-1185">Reference proteome</keyword>